<dbReference type="GO" id="GO:0008270">
    <property type="term" value="F:zinc ion binding"/>
    <property type="evidence" value="ECO:0007669"/>
    <property type="project" value="UniProtKB-KW"/>
</dbReference>
<dbReference type="GeneID" id="20661663"/>
<dbReference type="InterPro" id="IPR005162">
    <property type="entry name" value="Retrotrans_gag_dom"/>
</dbReference>
<protein>
    <recommendedName>
        <fullName evidence="2">CCHC-type domain-containing protein</fullName>
    </recommendedName>
</protein>
<keyword evidence="1" id="KW-0863">Zinc-finger</keyword>
<feature type="domain" description="CCHC-type" evidence="2">
    <location>
        <begin position="115"/>
        <end position="128"/>
    </location>
</feature>
<dbReference type="SMR" id="G5AD77"/>
<gene>
    <name evidence="3" type="ORF">PHYSODRAFT_531829</name>
</gene>
<keyword evidence="1" id="KW-0479">Metal-binding</keyword>
<dbReference type="SUPFAM" id="SSF57756">
    <property type="entry name" value="Retrovirus zinc finger-like domains"/>
    <property type="match status" value="1"/>
</dbReference>
<keyword evidence="4" id="KW-1185">Reference proteome</keyword>
<dbReference type="Pfam" id="PF03732">
    <property type="entry name" value="Retrotrans_gag"/>
    <property type="match status" value="1"/>
</dbReference>
<evidence type="ECO:0000259" key="2">
    <source>
        <dbReference type="PROSITE" id="PS50158"/>
    </source>
</evidence>
<dbReference type="Proteomes" id="UP000002640">
    <property type="component" value="Unassembled WGS sequence"/>
</dbReference>
<dbReference type="AlphaFoldDB" id="G5AD77"/>
<proteinExistence type="predicted"/>
<organism evidence="3 4">
    <name type="scientific">Phytophthora sojae (strain P6497)</name>
    <name type="common">Soybean stem and root rot agent</name>
    <name type="synonym">Phytophthora megasperma f. sp. glycines</name>
    <dbReference type="NCBI Taxonomy" id="1094619"/>
    <lineage>
        <taxon>Eukaryota</taxon>
        <taxon>Sar</taxon>
        <taxon>Stramenopiles</taxon>
        <taxon>Oomycota</taxon>
        <taxon>Peronosporomycetes</taxon>
        <taxon>Peronosporales</taxon>
        <taxon>Peronosporaceae</taxon>
        <taxon>Phytophthora</taxon>
    </lineage>
</organism>
<reference evidence="3 4" key="1">
    <citation type="journal article" date="2006" name="Science">
        <title>Phytophthora genome sequences uncover evolutionary origins and mechanisms of pathogenesis.</title>
        <authorList>
            <person name="Tyler B.M."/>
            <person name="Tripathy S."/>
            <person name="Zhang X."/>
            <person name="Dehal P."/>
            <person name="Jiang R.H."/>
            <person name="Aerts A."/>
            <person name="Arredondo F.D."/>
            <person name="Baxter L."/>
            <person name="Bensasson D."/>
            <person name="Beynon J.L."/>
            <person name="Chapman J."/>
            <person name="Damasceno C.M."/>
            <person name="Dorrance A.E."/>
            <person name="Dou D."/>
            <person name="Dickerman A.W."/>
            <person name="Dubchak I.L."/>
            <person name="Garbelotto M."/>
            <person name="Gijzen M."/>
            <person name="Gordon S.G."/>
            <person name="Govers F."/>
            <person name="Grunwald N.J."/>
            <person name="Huang W."/>
            <person name="Ivors K.L."/>
            <person name="Jones R.W."/>
            <person name="Kamoun S."/>
            <person name="Krampis K."/>
            <person name="Lamour K.H."/>
            <person name="Lee M.K."/>
            <person name="McDonald W.H."/>
            <person name="Medina M."/>
            <person name="Meijer H.J."/>
            <person name="Nordberg E.K."/>
            <person name="Maclean D.J."/>
            <person name="Ospina-Giraldo M.D."/>
            <person name="Morris P.F."/>
            <person name="Phuntumart V."/>
            <person name="Putnam N.H."/>
            <person name="Rash S."/>
            <person name="Rose J.K."/>
            <person name="Sakihama Y."/>
            <person name="Salamov A.A."/>
            <person name="Savidor A."/>
            <person name="Scheuring C.F."/>
            <person name="Smith B.M."/>
            <person name="Sobral B.W."/>
            <person name="Terry A."/>
            <person name="Torto-Alalibo T.A."/>
            <person name="Win J."/>
            <person name="Xu Z."/>
            <person name="Zhang H."/>
            <person name="Grigoriev I.V."/>
            <person name="Rokhsar D.S."/>
            <person name="Boore J.L."/>
        </authorList>
    </citation>
    <scope>NUCLEOTIDE SEQUENCE [LARGE SCALE GENOMIC DNA]</scope>
    <source>
        <strain evidence="3 4">P6497</strain>
    </source>
</reference>
<dbReference type="RefSeq" id="XP_009538027.1">
    <property type="nucleotide sequence ID" value="XM_009539732.1"/>
</dbReference>
<accession>G5AD77</accession>
<name>G5AD77_PHYSP</name>
<dbReference type="InParanoid" id="G5AD77"/>
<dbReference type="PROSITE" id="PS50158">
    <property type="entry name" value="ZF_CCHC"/>
    <property type="match status" value="1"/>
</dbReference>
<dbReference type="KEGG" id="psoj:PHYSODRAFT_531829"/>
<feature type="non-terminal residue" evidence="3">
    <location>
        <position position="128"/>
    </location>
</feature>
<sequence length="128" mass="14954">MLRERFRPKDFEYNLRERLFQLKQHGTIHEYVSSFQDLMSQSELDISEMEKRFYSQNGLRAETAKKVKELSPRFLHEVIDIATNFEFAHYGGLSVKPAVSHQPSSKADWRKSATCNNCGQFGHIKPQC</sequence>
<keyword evidence="1" id="KW-0862">Zinc</keyword>
<dbReference type="InterPro" id="IPR001878">
    <property type="entry name" value="Znf_CCHC"/>
</dbReference>
<evidence type="ECO:0000313" key="3">
    <source>
        <dbReference type="EMBL" id="EGZ06130.1"/>
    </source>
</evidence>
<dbReference type="EMBL" id="JH159164">
    <property type="protein sequence ID" value="EGZ06130.1"/>
    <property type="molecule type" value="Genomic_DNA"/>
</dbReference>
<dbReference type="InterPro" id="IPR036875">
    <property type="entry name" value="Znf_CCHC_sf"/>
</dbReference>
<evidence type="ECO:0000256" key="1">
    <source>
        <dbReference type="PROSITE-ProRule" id="PRU00047"/>
    </source>
</evidence>
<evidence type="ECO:0000313" key="4">
    <source>
        <dbReference type="Proteomes" id="UP000002640"/>
    </source>
</evidence>
<dbReference type="GO" id="GO:0003676">
    <property type="term" value="F:nucleic acid binding"/>
    <property type="evidence" value="ECO:0007669"/>
    <property type="project" value="InterPro"/>
</dbReference>